<dbReference type="PANTHER" id="PTHR43413:SF7">
    <property type="entry name" value="HTH-TYPE TRANSCRIPTIONAL REGULATOR PTR2"/>
    <property type="match status" value="1"/>
</dbReference>
<reference evidence="2" key="1">
    <citation type="submission" date="2020-08" db="EMBL/GenBank/DDBJ databases">
        <title>Genome public.</title>
        <authorList>
            <person name="Liu C."/>
            <person name="Sun Q."/>
        </authorList>
    </citation>
    <scope>NUCLEOTIDE SEQUENCE</scope>
    <source>
        <strain evidence="2">NSJ-28</strain>
    </source>
</reference>
<evidence type="ECO:0000313" key="3">
    <source>
        <dbReference type="Proteomes" id="UP000606499"/>
    </source>
</evidence>
<dbReference type="SMART" id="SM00344">
    <property type="entry name" value="HTH_ASNC"/>
    <property type="match status" value="1"/>
</dbReference>
<accession>A0A923RVF6</accession>
<keyword evidence="3" id="KW-1185">Reference proteome</keyword>
<dbReference type="InterPro" id="IPR036388">
    <property type="entry name" value="WH-like_DNA-bd_sf"/>
</dbReference>
<name>A0A923RVF6_9FIRM</name>
<comment type="caution">
    <text evidence="2">The sequence shown here is derived from an EMBL/GenBank/DDBJ whole genome shotgun (WGS) entry which is preliminary data.</text>
</comment>
<evidence type="ECO:0000259" key="1">
    <source>
        <dbReference type="Pfam" id="PF01037"/>
    </source>
</evidence>
<dbReference type="EMBL" id="JACOPL010000004">
    <property type="protein sequence ID" value="MBC5724889.1"/>
    <property type="molecule type" value="Genomic_DNA"/>
</dbReference>
<dbReference type="InterPro" id="IPR036390">
    <property type="entry name" value="WH_DNA-bd_sf"/>
</dbReference>
<gene>
    <name evidence="2" type="ORF">H8S45_05380</name>
</gene>
<sequence length="163" mass="18524">MENPEKLLDLLSQDARLTPAQLAAMTGATEAEVVDAVRTFEKNDTILGYKTVIDWDKTSKESVTALIEVKITPEKGMGFDEIARQIYSHHQVESVYLMSGGFDLTVIIKDRTMREVARFVSEQLAPMENVLSTGTHFILKKYKDYGVEFDPSDRDKREVMMAW</sequence>
<proteinExistence type="predicted"/>
<dbReference type="PANTHER" id="PTHR43413">
    <property type="entry name" value="TRANSCRIPTIONAL REGULATOR, ASNC FAMILY"/>
    <property type="match status" value="1"/>
</dbReference>
<dbReference type="InterPro" id="IPR050684">
    <property type="entry name" value="HTH-Siroheme_Decarb"/>
</dbReference>
<dbReference type="Gene3D" id="1.10.10.10">
    <property type="entry name" value="Winged helix-like DNA-binding domain superfamily/Winged helix DNA-binding domain"/>
    <property type="match status" value="1"/>
</dbReference>
<organism evidence="2 3">
    <name type="scientific">Agathobaculum faecis</name>
    <dbReference type="NCBI Taxonomy" id="2763013"/>
    <lineage>
        <taxon>Bacteria</taxon>
        <taxon>Bacillati</taxon>
        <taxon>Bacillota</taxon>
        <taxon>Clostridia</taxon>
        <taxon>Eubacteriales</taxon>
        <taxon>Butyricicoccaceae</taxon>
        <taxon>Agathobaculum</taxon>
    </lineage>
</organism>
<dbReference type="AlphaFoldDB" id="A0A923RVF6"/>
<dbReference type="RefSeq" id="WP_107630632.1">
    <property type="nucleotide sequence ID" value="NZ_JACOPL010000004.1"/>
</dbReference>
<evidence type="ECO:0000313" key="2">
    <source>
        <dbReference type="EMBL" id="MBC5724889.1"/>
    </source>
</evidence>
<dbReference type="InterPro" id="IPR019888">
    <property type="entry name" value="Tscrpt_reg_AsnC-like"/>
</dbReference>
<dbReference type="SUPFAM" id="SSF46785">
    <property type="entry name" value="Winged helix' DNA-binding domain"/>
    <property type="match status" value="1"/>
</dbReference>
<protein>
    <submittedName>
        <fullName evidence="2">Lrp/AsnC family transcriptional regulator</fullName>
    </submittedName>
</protein>
<dbReference type="Pfam" id="PF01037">
    <property type="entry name" value="AsnC_trans_reg"/>
    <property type="match status" value="1"/>
</dbReference>
<dbReference type="Proteomes" id="UP000606499">
    <property type="component" value="Unassembled WGS sequence"/>
</dbReference>
<dbReference type="InterPro" id="IPR011008">
    <property type="entry name" value="Dimeric_a/b-barrel"/>
</dbReference>
<dbReference type="SUPFAM" id="SSF54909">
    <property type="entry name" value="Dimeric alpha+beta barrel"/>
    <property type="match status" value="1"/>
</dbReference>
<dbReference type="InterPro" id="IPR019887">
    <property type="entry name" value="Tscrpt_reg_AsnC/Lrp_C"/>
</dbReference>
<feature type="domain" description="Transcription regulator AsnC/Lrp ligand binding" evidence="1">
    <location>
        <begin position="67"/>
        <end position="140"/>
    </location>
</feature>
<dbReference type="Gene3D" id="3.30.70.920">
    <property type="match status" value="1"/>
</dbReference>